<keyword evidence="8" id="KW-0969">Cilium</keyword>
<evidence type="ECO:0000256" key="7">
    <source>
        <dbReference type="ARBA" id="ARBA00023017"/>
    </source>
</evidence>
<dbReference type="SUPFAM" id="SSF50978">
    <property type="entry name" value="WD40 repeat-like"/>
    <property type="match status" value="1"/>
</dbReference>
<evidence type="ECO:0000256" key="9">
    <source>
        <dbReference type="ARBA" id="ARBA00023175"/>
    </source>
</evidence>
<keyword evidence="11" id="KW-0966">Cell projection</keyword>
<comment type="subcellular location">
    <subcellularLocation>
        <location evidence="1">Cytoplasm</location>
        <location evidence="1">Cytoskeleton</location>
        <location evidence="1">Cilium axoneme</location>
    </subcellularLocation>
</comment>
<comment type="similarity">
    <text evidence="2">Belongs to the dynein intermediate chain family.</text>
</comment>
<evidence type="ECO:0000256" key="8">
    <source>
        <dbReference type="ARBA" id="ARBA00023069"/>
    </source>
</evidence>
<keyword evidence="10" id="KW-0206">Cytoskeleton</keyword>
<dbReference type="GO" id="GO:0045504">
    <property type="term" value="F:dynein heavy chain binding"/>
    <property type="evidence" value="ECO:0007669"/>
    <property type="project" value="TreeGrafter"/>
</dbReference>
<sequence>MSSINYSYVRKRRDFGRQPLFCEVREQMLDSILPDVSVQRQFMLRNPVHQGTQATVPQSECTVNTPVTLTRDAGANHVEGGWPKEVNCLDEETTARYRRRFERDDAYVHSVLTLYPRLKHYVNQNNAIEMYERYFNDMPPEAPVEKIFARLKTVCRDPFHRPIASLDWTNDEQSRLVATYCKKTHPYDQEEKSNTGYFWNIEYPNDPESEFEPPVPCWQIVCPPMMPSTVIGGLKDGTICVFDIREQKTPVAKSPLHLAHRDPVTVLSFMGSRLNNEFFTGSTDGRCLWWDIRDISEPVDEQIMSIRPPPDEEISMANAEGVTSLQFDRAFPTKYLCGTDTGFVVTVNRKGKTNTERMTMIKKAHNGPVRAVSRNPVSPKVLLTCGDFTAHVWNEDISLAPIITGTSSRYPVNDAAWAPSRVSSYMTVGGDGTFRFWDILRNYRDPSLTFLLSKYPLLNIKPNEEGFIVAMGDEDGAVFCLALSENMVISAANDKAMFGRAIERESKREHTLESRVKEIRLKMREAEEAVNLLPEEVPDEEALDRETEEEYKKAVMEGRLEFFSSSALPTLSPPPQLKKKK</sequence>
<dbReference type="Pfam" id="PF00400">
    <property type="entry name" value="WD40"/>
    <property type="match status" value="1"/>
</dbReference>
<keyword evidence="7" id="KW-0243">Dynein</keyword>
<evidence type="ECO:0000313" key="12">
    <source>
        <dbReference type="EMBL" id="CAG9093771.1"/>
    </source>
</evidence>
<keyword evidence="5" id="KW-0493">Microtubule</keyword>
<protein>
    <submittedName>
        <fullName evidence="12">(diamondback moth) hypothetical protein</fullName>
    </submittedName>
</protein>
<dbReference type="InterPro" id="IPR050687">
    <property type="entry name" value="Dynein_IC"/>
</dbReference>
<dbReference type="GO" id="GO:0003341">
    <property type="term" value="P:cilium movement"/>
    <property type="evidence" value="ECO:0007669"/>
    <property type="project" value="TreeGrafter"/>
</dbReference>
<dbReference type="EMBL" id="CAJHNJ030000003">
    <property type="protein sequence ID" value="CAG9093771.1"/>
    <property type="molecule type" value="Genomic_DNA"/>
</dbReference>
<comment type="caution">
    <text evidence="12">The sequence shown here is derived from an EMBL/GenBank/DDBJ whole genome shotgun (WGS) entry which is preliminary data.</text>
</comment>
<accession>A0A8S4D6E7</accession>
<dbReference type="GO" id="GO:0005874">
    <property type="term" value="C:microtubule"/>
    <property type="evidence" value="ECO:0007669"/>
    <property type="project" value="UniProtKB-KW"/>
</dbReference>
<keyword evidence="6" id="KW-0677">Repeat</keyword>
<keyword evidence="13" id="KW-1185">Reference proteome</keyword>
<keyword evidence="3" id="KW-0963">Cytoplasm</keyword>
<organism evidence="12 13">
    <name type="scientific">Plutella xylostella</name>
    <name type="common">Diamondback moth</name>
    <name type="synonym">Plutella maculipennis</name>
    <dbReference type="NCBI Taxonomy" id="51655"/>
    <lineage>
        <taxon>Eukaryota</taxon>
        <taxon>Metazoa</taxon>
        <taxon>Ecdysozoa</taxon>
        <taxon>Arthropoda</taxon>
        <taxon>Hexapoda</taxon>
        <taxon>Insecta</taxon>
        <taxon>Pterygota</taxon>
        <taxon>Neoptera</taxon>
        <taxon>Endopterygota</taxon>
        <taxon>Lepidoptera</taxon>
        <taxon>Glossata</taxon>
        <taxon>Ditrysia</taxon>
        <taxon>Yponomeutoidea</taxon>
        <taxon>Plutellidae</taxon>
        <taxon>Plutella</taxon>
    </lineage>
</organism>
<dbReference type="InterPro" id="IPR036322">
    <property type="entry name" value="WD40_repeat_dom_sf"/>
</dbReference>
<evidence type="ECO:0000256" key="6">
    <source>
        <dbReference type="ARBA" id="ARBA00022737"/>
    </source>
</evidence>
<dbReference type="InterPro" id="IPR015943">
    <property type="entry name" value="WD40/YVTN_repeat-like_dom_sf"/>
</dbReference>
<dbReference type="GO" id="GO:0045503">
    <property type="term" value="F:dynein light chain binding"/>
    <property type="evidence" value="ECO:0007669"/>
    <property type="project" value="TreeGrafter"/>
</dbReference>
<evidence type="ECO:0000256" key="4">
    <source>
        <dbReference type="ARBA" id="ARBA00022574"/>
    </source>
</evidence>
<name>A0A8S4D6E7_PLUXY</name>
<evidence type="ECO:0000256" key="11">
    <source>
        <dbReference type="ARBA" id="ARBA00023273"/>
    </source>
</evidence>
<reference evidence="12" key="1">
    <citation type="submission" date="2020-11" db="EMBL/GenBank/DDBJ databases">
        <authorList>
            <person name="Whiteford S."/>
        </authorList>
    </citation>
    <scope>NUCLEOTIDE SEQUENCE</scope>
</reference>
<dbReference type="InterPro" id="IPR001680">
    <property type="entry name" value="WD40_rpt"/>
</dbReference>
<dbReference type="GO" id="GO:0036157">
    <property type="term" value="C:outer dynein arm"/>
    <property type="evidence" value="ECO:0007669"/>
    <property type="project" value="TreeGrafter"/>
</dbReference>
<keyword evidence="9" id="KW-0505">Motor protein</keyword>
<gene>
    <name evidence="12" type="ORF">PLXY2_LOCUS1077</name>
</gene>
<dbReference type="Gene3D" id="2.130.10.10">
    <property type="entry name" value="YVTN repeat-like/Quinoprotein amine dehydrogenase"/>
    <property type="match status" value="2"/>
</dbReference>
<dbReference type="Proteomes" id="UP000653454">
    <property type="component" value="Unassembled WGS sequence"/>
</dbReference>
<keyword evidence="4" id="KW-0853">WD repeat</keyword>
<proteinExistence type="inferred from homology"/>
<dbReference type="SMART" id="SM00320">
    <property type="entry name" value="WD40"/>
    <property type="match status" value="4"/>
</dbReference>
<evidence type="ECO:0000256" key="5">
    <source>
        <dbReference type="ARBA" id="ARBA00022701"/>
    </source>
</evidence>
<evidence type="ECO:0000256" key="2">
    <source>
        <dbReference type="ARBA" id="ARBA00011059"/>
    </source>
</evidence>
<evidence type="ECO:0000256" key="1">
    <source>
        <dbReference type="ARBA" id="ARBA00004430"/>
    </source>
</evidence>
<dbReference type="PANTHER" id="PTHR12442">
    <property type="entry name" value="DYNEIN INTERMEDIATE CHAIN"/>
    <property type="match status" value="1"/>
</dbReference>
<dbReference type="GO" id="GO:0036158">
    <property type="term" value="P:outer dynein arm assembly"/>
    <property type="evidence" value="ECO:0007669"/>
    <property type="project" value="TreeGrafter"/>
</dbReference>
<dbReference type="PANTHER" id="PTHR12442:SF7">
    <property type="entry name" value="DYNEIN AXONEMAL INTERMEDIATE CHAIN 2"/>
    <property type="match status" value="1"/>
</dbReference>
<dbReference type="AlphaFoldDB" id="A0A8S4D6E7"/>
<evidence type="ECO:0000256" key="3">
    <source>
        <dbReference type="ARBA" id="ARBA00022490"/>
    </source>
</evidence>
<evidence type="ECO:0000256" key="10">
    <source>
        <dbReference type="ARBA" id="ARBA00023212"/>
    </source>
</evidence>
<evidence type="ECO:0000313" key="13">
    <source>
        <dbReference type="Proteomes" id="UP000653454"/>
    </source>
</evidence>